<accession>A0AAW0IC48</accession>
<dbReference type="GO" id="GO:0060271">
    <property type="term" value="P:cilium assembly"/>
    <property type="evidence" value="ECO:0007669"/>
    <property type="project" value="TreeGrafter"/>
</dbReference>
<evidence type="ECO:0000256" key="2">
    <source>
        <dbReference type="ARBA" id="ARBA00022833"/>
    </source>
</evidence>
<dbReference type="InterPro" id="IPR001781">
    <property type="entry name" value="Znf_LIM"/>
</dbReference>
<organism evidence="5 6">
    <name type="scientific">Myodes glareolus</name>
    <name type="common">Bank vole</name>
    <name type="synonym">Clethrionomys glareolus</name>
    <dbReference type="NCBI Taxonomy" id="447135"/>
    <lineage>
        <taxon>Eukaryota</taxon>
        <taxon>Metazoa</taxon>
        <taxon>Chordata</taxon>
        <taxon>Craniata</taxon>
        <taxon>Vertebrata</taxon>
        <taxon>Euteleostomi</taxon>
        <taxon>Mammalia</taxon>
        <taxon>Eutheria</taxon>
        <taxon>Euarchontoglires</taxon>
        <taxon>Glires</taxon>
        <taxon>Rodentia</taxon>
        <taxon>Myomorpha</taxon>
        <taxon>Muroidea</taxon>
        <taxon>Cricetidae</taxon>
        <taxon>Arvicolinae</taxon>
        <taxon>Myodes</taxon>
    </lineage>
</organism>
<dbReference type="GO" id="GO:0051015">
    <property type="term" value="F:actin filament binding"/>
    <property type="evidence" value="ECO:0007669"/>
    <property type="project" value="TreeGrafter"/>
</dbReference>
<dbReference type="GO" id="GO:0001725">
    <property type="term" value="C:stress fiber"/>
    <property type="evidence" value="ECO:0007669"/>
    <property type="project" value="TreeGrafter"/>
</dbReference>
<reference evidence="5 6" key="1">
    <citation type="journal article" date="2023" name="bioRxiv">
        <title>Conserved and derived expression patterns and positive selection on dental genes reveal complex evolutionary context of ever-growing rodent molars.</title>
        <authorList>
            <person name="Calamari Z.T."/>
            <person name="Song A."/>
            <person name="Cohen E."/>
            <person name="Akter M."/>
            <person name="Roy R.D."/>
            <person name="Hallikas O."/>
            <person name="Christensen M.M."/>
            <person name="Li P."/>
            <person name="Marangoni P."/>
            <person name="Jernvall J."/>
            <person name="Klein O.D."/>
        </authorList>
    </citation>
    <scope>NUCLEOTIDE SEQUENCE [LARGE SCALE GENOMIC DNA]</scope>
    <source>
        <strain evidence="5">V071</strain>
    </source>
</reference>
<evidence type="ECO:0000256" key="3">
    <source>
        <dbReference type="ARBA" id="ARBA00023038"/>
    </source>
</evidence>
<evidence type="ECO:0000259" key="4">
    <source>
        <dbReference type="Pfam" id="PF00412"/>
    </source>
</evidence>
<protein>
    <recommendedName>
        <fullName evidence="4">LIM zinc-binding domain-containing protein</fullName>
    </recommendedName>
</protein>
<dbReference type="InterPro" id="IPR051618">
    <property type="entry name" value="Actin-binding_LIM"/>
</dbReference>
<dbReference type="Gene3D" id="2.10.110.10">
    <property type="entry name" value="Cysteine Rich Protein"/>
    <property type="match status" value="1"/>
</dbReference>
<evidence type="ECO:0000313" key="5">
    <source>
        <dbReference type="EMBL" id="KAK7811708.1"/>
    </source>
</evidence>
<dbReference type="PANTHER" id="PTHR24213">
    <property type="entry name" value="ACTIN-BINDING LIM PROTEIN"/>
    <property type="match status" value="1"/>
</dbReference>
<proteinExistence type="predicted"/>
<dbReference type="SUPFAM" id="SSF57716">
    <property type="entry name" value="Glucocorticoid receptor-like (DNA-binding domain)"/>
    <property type="match status" value="1"/>
</dbReference>
<feature type="domain" description="LIM zinc-binding" evidence="4">
    <location>
        <begin position="3"/>
        <end position="30"/>
    </location>
</feature>
<dbReference type="GO" id="GO:0046872">
    <property type="term" value="F:metal ion binding"/>
    <property type="evidence" value="ECO:0007669"/>
    <property type="project" value="UniProtKB-KW"/>
</dbReference>
<keyword evidence="6" id="KW-1185">Reference proteome</keyword>
<dbReference type="EMBL" id="JBBHLL010000167">
    <property type="protein sequence ID" value="KAK7811708.1"/>
    <property type="molecule type" value="Genomic_DNA"/>
</dbReference>
<dbReference type="GO" id="GO:0030032">
    <property type="term" value="P:lamellipodium assembly"/>
    <property type="evidence" value="ECO:0007669"/>
    <property type="project" value="TreeGrafter"/>
</dbReference>
<keyword evidence="2" id="KW-0862">Zinc</keyword>
<evidence type="ECO:0000256" key="1">
    <source>
        <dbReference type="ARBA" id="ARBA00022723"/>
    </source>
</evidence>
<keyword evidence="1" id="KW-0479">Metal-binding</keyword>
<keyword evidence="3" id="KW-0440">LIM domain</keyword>
<dbReference type="Proteomes" id="UP001488838">
    <property type="component" value="Unassembled WGS sequence"/>
</dbReference>
<name>A0AAW0IC48_MYOGA</name>
<comment type="caution">
    <text evidence="5">The sequence shown here is derived from an EMBL/GenBank/DDBJ whole genome shotgun (WGS) entry which is preliminary data.</text>
</comment>
<dbReference type="Pfam" id="PF00412">
    <property type="entry name" value="LIM"/>
    <property type="match status" value="1"/>
</dbReference>
<sequence length="63" mass="7210">MMAGDKHYHPSCARCSRCNQMFTEGEEMYLQGSTVWHPDCKQSAKTEEKLRGFIDEVLVGEGR</sequence>
<gene>
    <name evidence="5" type="ORF">U0070_023189</name>
</gene>
<evidence type="ECO:0000313" key="6">
    <source>
        <dbReference type="Proteomes" id="UP001488838"/>
    </source>
</evidence>
<dbReference type="AlphaFoldDB" id="A0AAW0IC48"/>
<dbReference type="PANTHER" id="PTHR24213:SF18">
    <property type="entry name" value="ACTIN-BINDING LIM PROTEIN 1"/>
    <property type="match status" value="1"/>
</dbReference>